<organism evidence="11 12">
    <name type="scientific">Leishmania donovani</name>
    <dbReference type="NCBI Taxonomy" id="5661"/>
    <lineage>
        <taxon>Eukaryota</taxon>
        <taxon>Discoba</taxon>
        <taxon>Euglenozoa</taxon>
        <taxon>Kinetoplastea</taxon>
        <taxon>Metakinetoplastina</taxon>
        <taxon>Trypanosomatida</taxon>
        <taxon>Trypanosomatidae</taxon>
        <taxon>Leishmaniinae</taxon>
        <taxon>Leishmania</taxon>
    </lineage>
</organism>
<dbReference type="GO" id="GO:0005524">
    <property type="term" value="F:ATP binding"/>
    <property type="evidence" value="ECO:0007669"/>
    <property type="project" value="InterPro"/>
</dbReference>
<dbReference type="GO" id="GO:0051276">
    <property type="term" value="P:chromosome organization"/>
    <property type="evidence" value="ECO:0007669"/>
    <property type="project" value="InterPro"/>
</dbReference>
<comment type="similarity">
    <text evidence="2">Belongs to the SMC family. SMC3 subfamily.</text>
</comment>
<dbReference type="Gene3D" id="3.40.50.300">
    <property type="entry name" value="P-loop containing nucleotide triphosphate hydrolases"/>
    <property type="match status" value="2"/>
</dbReference>
<accession>A0A504Y2X0</accession>
<keyword evidence="5 9" id="KW-0175">Coiled coil</keyword>
<dbReference type="InterPro" id="IPR027417">
    <property type="entry name" value="P-loop_NTPase"/>
</dbReference>
<name>A0A504Y2X0_LEIDO</name>
<evidence type="ECO:0000256" key="1">
    <source>
        <dbReference type="ARBA" id="ARBA00004123"/>
    </source>
</evidence>
<dbReference type="GO" id="GO:0016887">
    <property type="term" value="F:ATP hydrolysis activity"/>
    <property type="evidence" value="ECO:0007669"/>
    <property type="project" value="InterPro"/>
</dbReference>
<evidence type="ECO:0000256" key="9">
    <source>
        <dbReference type="SAM" id="Coils"/>
    </source>
</evidence>
<evidence type="ECO:0000259" key="10">
    <source>
        <dbReference type="SMART" id="SM00968"/>
    </source>
</evidence>
<evidence type="ECO:0000256" key="3">
    <source>
        <dbReference type="ARBA" id="ARBA00022618"/>
    </source>
</evidence>
<evidence type="ECO:0000256" key="8">
    <source>
        <dbReference type="PIRNR" id="PIRNR005719"/>
    </source>
</evidence>
<dbReference type="SUPFAM" id="SSF75553">
    <property type="entry name" value="Smc hinge domain"/>
    <property type="match status" value="1"/>
</dbReference>
<evidence type="ECO:0000256" key="5">
    <source>
        <dbReference type="ARBA" id="ARBA00023054"/>
    </source>
</evidence>
<dbReference type="VEuPathDB" id="TriTrypDB:LdBPK_080010.1"/>
<keyword evidence="6 8" id="KW-0539">Nucleus</keyword>
<protein>
    <recommendedName>
        <fullName evidence="8">Structural maintenance of chromosomes protein</fullName>
    </recommendedName>
</protein>
<evidence type="ECO:0000256" key="7">
    <source>
        <dbReference type="ARBA" id="ARBA00023306"/>
    </source>
</evidence>
<dbReference type="EMBL" id="RHLD01000057">
    <property type="protein sequence ID" value="TPP55016.1"/>
    <property type="molecule type" value="Genomic_DNA"/>
</dbReference>
<evidence type="ECO:0000256" key="2">
    <source>
        <dbReference type="ARBA" id="ARBA00005917"/>
    </source>
</evidence>
<dbReference type="PANTHER" id="PTHR43977">
    <property type="entry name" value="STRUCTURAL MAINTENANCE OF CHROMOSOMES PROTEIN 3"/>
    <property type="match status" value="1"/>
</dbReference>
<proteinExistence type="inferred from homology"/>
<feature type="domain" description="SMC hinge" evidence="10">
    <location>
        <begin position="530"/>
        <end position="643"/>
    </location>
</feature>
<dbReference type="VEuPathDB" id="TriTrypDB:LdCL_080005000"/>
<dbReference type="PIRSF" id="PIRSF005719">
    <property type="entry name" value="SMC"/>
    <property type="match status" value="1"/>
</dbReference>
<dbReference type="GO" id="GO:0051301">
    <property type="term" value="P:cell division"/>
    <property type="evidence" value="ECO:0007669"/>
    <property type="project" value="UniProtKB-KW"/>
</dbReference>
<feature type="coiled-coil region" evidence="9">
    <location>
        <begin position="876"/>
        <end position="903"/>
    </location>
</feature>
<dbReference type="InterPro" id="IPR010935">
    <property type="entry name" value="SMC_hinge"/>
</dbReference>
<dbReference type="Proteomes" id="UP000318821">
    <property type="component" value="Unassembled WGS sequence"/>
</dbReference>
<feature type="coiled-coil region" evidence="9">
    <location>
        <begin position="410"/>
        <end position="507"/>
    </location>
</feature>
<keyword evidence="7" id="KW-0131">Cell cycle</keyword>
<keyword evidence="3" id="KW-0132">Cell division</keyword>
<dbReference type="Gene3D" id="1.20.1060.20">
    <property type="match status" value="1"/>
</dbReference>
<reference evidence="12" key="1">
    <citation type="submission" date="2019-02" db="EMBL/GenBank/DDBJ databases">
        <title>FDA dAtabase for Regulatory Grade micrObial Sequences (FDA-ARGOS): Supporting development and validation of Infectious Disease Dx tests.</title>
        <authorList>
            <person name="Duncan R."/>
            <person name="Fisher C."/>
            <person name="Tallon L."/>
            <person name="Sadzewicz L."/>
            <person name="Sengamalay N."/>
            <person name="Ott S."/>
            <person name="Godinez A."/>
            <person name="Nagaraj S."/>
            <person name="Vavikolanu K."/>
            <person name="Vyas G."/>
            <person name="Nadendla S."/>
            <person name="Aluvathingal J."/>
            <person name="Sichtig H."/>
        </authorList>
    </citation>
    <scope>NUCLEOTIDE SEQUENCE [LARGE SCALE GENOMIC DNA]</scope>
    <source>
        <strain evidence="12">FDAARGOS_360</strain>
    </source>
</reference>
<dbReference type="Gene3D" id="3.30.70.1620">
    <property type="match status" value="1"/>
</dbReference>
<dbReference type="Pfam" id="PF06470">
    <property type="entry name" value="SMC_hinge"/>
    <property type="match status" value="1"/>
</dbReference>
<evidence type="ECO:0000256" key="6">
    <source>
        <dbReference type="ARBA" id="ARBA00023242"/>
    </source>
</evidence>
<dbReference type="InterPro" id="IPR036277">
    <property type="entry name" value="SMC_hinge_sf"/>
</dbReference>
<dbReference type="GO" id="GO:0005634">
    <property type="term" value="C:nucleus"/>
    <property type="evidence" value="ECO:0007669"/>
    <property type="project" value="UniProtKB-SubCell"/>
</dbReference>
<sequence length="1420" mass="159708">MFIKNIIISGFRSYREQSFPDGLSPKTNVIVGKNGSGKSNFFAAIQFVLNEKFANLRAAERKELFHVGSGRPALSVFVEIVFDNSDGRLVIPGRAEEPEVRIRRTVGLKQDEFRVNDRKFSASDVHQLLESAGFSSSNPYYVVEQGKIVSLVNMSEEERYQLIKDVAGTKVYDARRAESEHILAETKGKQGQITESIGELQRRLKELESETAELKQYEEADREKKCIEYCIFNSELEAANDALLKVEEEWNKQSTLFNKSQDVDEASEQKISNFSQKIMDISTDIARLEMERIAVAKDMAALTSKQAVVELDASEAAGRFARNNRELEALCREDRELSATIQTVAADIEKKKSLFHSSEEAANKKAAEVEAQRKVLERLQERRNRTKLFRSKVERDKWVRGEIQKNEDSIRKSQEELVSVCREMELVEKEAAALSKEISAPNLSTADVDQSLRDHDERIKAALCQRDQLNHQRRQLWQSVHRQESVVQRLDEELRNAKQLWERAVRQDIRQGLQSLSEVLHDMRNPVLSAAVQGPLIDLIEVADGYKTAVEITAGNTLFNVVVDSFEVSTILLAEMNKRRKPGRVSFFPLDTCSGKALDIATTPECSPLLSKIKYDTRFKGVVAEVFGRTAVVASLETAATMVGKLQWDVITVDGDQLGRKGGITGGFIDKRHMKLPLRERERELAADRQTARAKLDGLCQEVATVEQSITEVLNELEALRNQNMSTEREADARLRETRLMEDRRSCLATLKSNLVATKKAVESSVAAATETVRELKRELSDEFKSAWTPEEEKRLEQLTEEVAAARVASSEMQASTLQLATEVQLLEDTARHVERRKAVVADRIRELSWSRHAGSIAGGEEAAVKAEFELLSQRLQSIDHDLEQEAREREKLQSQLDALTSKRLGAARSLQERKDVADRTQMQRSVLVQRRDEALQKIRQLGVLPQGVAKFESASLGKLMYHLKAANEKLKALSHVNRKAVDQYATLQEAMKDLTSQQETLAKELDSIHELMEHLDAKKEEAIERTYKQVQYQFEDVFKQLVGVESCSAELQLVASAAPNKEDPYTGARIKVSFGLGNPVSHLDQLSGGQKSLVALALIFAIQRCDPAPFYLFDEIDAALDAEYRTSVANMMARQSGECQFLVATFKTELLDVADKVLGIFFHNKMSRIQAIAREEGVRLLKQAALEDRKRSREVAWENITTFVSLRGHVLDAHGRFNSAEFPGLAFFYNPVVACVASGTVTLHFDNSTSVTERILREERPLPCPIHGPFRCPCHIMHEAAGGVAQLLREIFCEHSPFDVSIDCHRPYPHICIDSQSRTWSVSLVGLPLPPKSFGPFPLGDITSPQSIKNYWFQYIEKSRAAEDACIMCGVVSGIHCSRCMCRLCKRCGEHCANCWSYVCRGCSTSGENGTTICYNCPC</sequence>
<comment type="subcellular location">
    <subcellularLocation>
        <location evidence="1 8">Nucleus</location>
    </subcellularLocation>
</comment>
<comment type="caution">
    <text evidence="11">The sequence shown here is derived from an EMBL/GenBank/DDBJ whole genome shotgun (WGS) entry which is preliminary data.</text>
</comment>
<dbReference type="CDD" id="cd03272">
    <property type="entry name" value="ABC_SMC3_euk"/>
    <property type="match status" value="1"/>
</dbReference>
<gene>
    <name evidence="11" type="ORF">CGC20_23420</name>
</gene>
<keyword evidence="4" id="KW-0498">Mitosis</keyword>
<evidence type="ECO:0000313" key="12">
    <source>
        <dbReference type="Proteomes" id="UP000318821"/>
    </source>
</evidence>
<dbReference type="VEuPathDB" id="TriTrypDB:LDHU3_08.0020"/>
<evidence type="ECO:0000256" key="4">
    <source>
        <dbReference type="ARBA" id="ARBA00022776"/>
    </source>
</evidence>
<dbReference type="InterPro" id="IPR003395">
    <property type="entry name" value="RecF/RecN/SMC_N"/>
</dbReference>
<dbReference type="GO" id="GO:0005694">
    <property type="term" value="C:chromosome"/>
    <property type="evidence" value="ECO:0007669"/>
    <property type="project" value="InterPro"/>
</dbReference>
<feature type="coiled-coil region" evidence="9">
    <location>
        <begin position="703"/>
        <end position="816"/>
    </location>
</feature>
<dbReference type="Pfam" id="PF02463">
    <property type="entry name" value="SMC_N"/>
    <property type="match status" value="1"/>
</dbReference>
<dbReference type="InterPro" id="IPR024704">
    <property type="entry name" value="SMC"/>
</dbReference>
<feature type="coiled-coil region" evidence="9">
    <location>
        <begin position="964"/>
        <end position="1026"/>
    </location>
</feature>
<dbReference type="SMART" id="SM00968">
    <property type="entry name" value="SMC_hinge"/>
    <property type="match status" value="1"/>
</dbReference>
<dbReference type="InterPro" id="IPR041741">
    <property type="entry name" value="SMC3_ABC_euk"/>
</dbReference>
<dbReference type="SUPFAM" id="SSF52540">
    <property type="entry name" value="P-loop containing nucleoside triphosphate hydrolases"/>
    <property type="match status" value="1"/>
</dbReference>
<feature type="coiled-coil region" evidence="9">
    <location>
        <begin position="190"/>
        <end position="253"/>
    </location>
</feature>
<evidence type="ECO:0000313" key="11">
    <source>
        <dbReference type="EMBL" id="TPP55016.1"/>
    </source>
</evidence>